<name>A0A494W318_9SPHN</name>
<evidence type="ECO:0000259" key="3">
    <source>
        <dbReference type="PROSITE" id="PS50110"/>
    </source>
</evidence>
<dbReference type="Pfam" id="PF00072">
    <property type="entry name" value="Response_reg"/>
    <property type="match status" value="1"/>
</dbReference>
<accession>A0A494W318</accession>
<feature type="modified residue" description="4-aspartylphosphate" evidence="2">
    <location>
        <position position="89"/>
    </location>
</feature>
<dbReference type="PROSITE" id="PS50110">
    <property type="entry name" value="RESPONSE_REGULATORY"/>
    <property type="match status" value="1"/>
</dbReference>
<evidence type="ECO:0000313" key="5">
    <source>
        <dbReference type="Proteomes" id="UP000279959"/>
    </source>
</evidence>
<feature type="domain" description="Response regulatory" evidence="3">
    <location>
        <begin position="40"/>
        <end position="154"/>
    </location>
</feature>
<dbReference type="KEGG" id="sami:SAMIE_1005080"/>
<keyword evidence="1 2" id="KW-0597">Phosphoprotein</keyword>
<evidence type="ECO:0000256" key="1">
    <source>
        <dbReference type="ARBA" id="ARBA00022553"/>
    </source>
</evidence>
<protein>
    <submittedName>
        <fullName evidence="4">Response regulator</fullName>
    </submittedName>
</protein>
<dbReference type="SUPFAM" id="SSF52172">
    <property type="entry name" value="CheY-like"/>
    <property type="match status" value="1"/>
</dbReference>
<dbReference type="InterPro" id="IPR001789">
    <property type="entry name" value="Sig_transdc_resp-reg_receiver"/>
</dbReference>
<dbReference type="EMBL" id="AP018664">
    <property type="protein sequence ID" value="BBD97007.1"/>
    <property type="molecule type" value="Genomic_DNA"/>
</dbReference>
<dbReference type="Gene3D" id="3.40.50.2300">
    <property type="match status" value="1"/>
</dbReference>
<dbReference type="InterPro" id="IPR011006">
    <property type="entry name" value="CheY-like_superfamily"/>
</dbReference>
<dbReference type="RefSeq" id="WP_066697786.1">
    <property type="nucleotide sequence ID" value="NZ_AP018664.1"/>
</dbReference>
<keyword evidence="5" id="KW-1185">Reference proteome</keyword>
<organism evidence="4 5">
    <name type="scientific">Sphingobium amiense</name>
    <dbReference type="NCBI Taxonomy" id="135719"/>
    <lineage>
        <taxon>Bacteria</taxon>
        <taxon>Pseudomonadati</taxon>
        <taxon>Pseudomonadota</taxon>
        <taxon>Alphaproteobacteria</taxon>
        <taxon>Sphingomonadales</taxon>
        <taxon>Sphingomonadaceae</taxon>
        <taxon>Sphingobium</taxon>
    </lineage>
</organism>
<dbReference type="PANTHER" id="PTHR44591">
    <property type="entry name" value="STRESS RESPONSE REGULATOR PROTEIN 1"/>
    <property type="match status" value="1"/>
</dbReference>
<dbReference type="GO" id="GO:0000160">
    <property type="term" value="P:phosphorelay signal transduction system"/>
    <property type="evidence" value="ECO:0007669"/>
    <property type="project" value="InterPro"/>
</dbReference>
<gene>
    <name evidence="4" type="ORF">SAMIE_1005080</name>
</gene>
<dbReference type="Proteomes" id="UP000279959">
    <property type="component" value="Chromosome"/>
</dbReference>
<dbReference type="AlphaFoldDB" id="A0A494W318"/>
<evidence type="ECO:0000313" key="4">
    <source>
        <dbReference type="EMBL" id="BBD97007.1"/>
    </source>
</evidence>
<dbReference type="PANTHER" id="PTHR44591:SF25">
    <property type="entry name" value="CHEMOTAXIS TWO-COMPONENT RESPONSE REGULATOR"/>
    <property type="match status" value="1"/>
</dbReference>
<evidence type="ECO:0000256" key="2">
    <source>
        <dbReference type="PROSITE-ProRule" id="PRU00169"/>
    </source>
</evidence>
<dbReference type="InterPro" id="IPR050595">
    <property type="entry name" value="Bact_response_regulator"/>
</dbReference>
<sequence>MLSSVAPTVKIGCTFDASHVPYRKSDGGSTKESALRETPLIAIVDDDEPLRLALGNLLRSAGYDVELFEDAEHIMDGISPGQYDLVLTDYRMPGANGAELTSSIRASGCVAPVIIMTAQSLAEVEIEARAAGAVTCIRKPFDEDGFLDIIKESLSRAPDGNRKA</sequence>
<proteinExistence type="predicted"/>
<reference evidence="4 5" key="1">
    <citation type="submission" date="2018-05" db="EMBL/GenBank/DDBJ databases">
        <title>Complete Genome Sequence of the Nonylphenol-Degrading Bacterium Sphingobium amiense DSM 16289T.</title>
        <authorList>
            <person name="Ootsuka M."/>
            <person name="Nishizawa T."/>
            <person name="Ohta H."/>
        </authorList>
    </citation>
    <scope>NUCLEOTIDE SEQUENCE [LARGE SCALE GENOMIC DNA]</scope>
    <source>
        <strain evidence="4 5">DSM 16289</strain>
    </source>
</reference>
<dbReference type="SMART" id="SM00448">
    <property type="entry name" value="REC"/>
    <property type="match status" value="1"/>
</dbReference>